<feature type="non-terminal residue" evidence="2">
    <location>
        <position position="1"/>
    </location>
</feature>
<name>R7V3E3_CAPTE</name>
<evidence type="ECO:0000313" key="2">
    <source>
        <dbReference type="EMBL" id="ELU13363.1"/>
    </source>
</evidence>
<organism evidence="2">
    <name type="scientific">Capitella teleta</name>
    <name type="common">Polychaete worm</name>
    <dbReference type="NCBI Taxonomy" id="283909"/>
    <lineage>
        <taxon>Eukaryota</taxon>
        <taxon>Metazoa</taxon>
        <taxon>Spiralia</taxon>
        <taxon>Lophotrochozoa</taxon>
        <taxon>Annelida</taxon>
        <taxon>Polychaeta</taxon>
        <taxon>Sedentaria</taxon>
        <taxon>Scolecida</taxon>
        <taxon>Capitellidae</taxon>
        <taxon>Capitella</taxon>
    </lineage>
</organism>
<proteinExistence type="predicted"/>
<reference evidence="3" key="3">
    <citation type="submission" date="2015-06" db="UniProtKB">
        <authorList>
            <consortium name="EnsemblMetazoa"/>
        </authorList>
    </citation>
    <scope>IDENTIFICATION</scope>
</reference>
<dbReference type="OrthoDB" id="2021145at2759"/>
<dbReference type="HOGENOM" id="CLU_030390_0_0_1"/>
<dbReference type="InterPro" id="IPR019333">
    <property type="entry name" value="INTS3_N"/>
</dbReference>
<dbReference type="Proteomes" id="UP000014760">
    <property type="component" value="Unassembled WGS sequence"/>
</dbReference>
<evidence type="ECO:0000313" key="4">
    <source>
        <dbReference type="Proteomes" id="UP000014760"/>
    </source>
</evidence>
<dbReference type="GO" id="GO:0005737">
    <property type="term" value="C:cytoplasm"/>
    <property type="evidence" value="ECO:0007669"/>
    <property type="project" value="TreeGrafter"/>
</dbReference>
<dbReference type="OMA" id="ARIHYTH"/>
<feature type="domain" description="Integrator complex subunit 3 N-terminal" evidence="1">
    <location>
        <begin position="38"/>
        <end position="239"/>
    </location>
</feature>
<sequence>QRLEKCHHIVHGLTAGFTLSERETNDALQAYVCKGTPQHDEVQLGLLYSILTDPKAAPKSYREMTLVSRDGLGKVVNLTNQMIYEKWIRFNDTPRKQIVWLAKEMARSDVTGADVTCQQLCRQIAGGDVSPKNIWLTEAVLDFVTEYRSWIQKSPATISIALYTFLRVIEDHNAAEFAVLRQKEVTFCVLLMREKWADCMVIGRDLARLLQNIARIPEIERVWLDIVQNPTTLHSTFTG</sequence>
<dbReference type="Pfam" id="PF10189">
    <property type="entry name" value="Ints3_N"/>
    <property type="match status" value="1"/>
</dbReference>
<dbReference type="InterPro" id="IPR045334">
    <property type="entry name" value="INTS3"/>
</dbReference>
<evidence type="ECO:0000259" key="1">
    <source>
        <dbReference type="Pfam" id="PF10189"/>
    </source>
</evidence>
<dbReference type="PANTHER" id="PTHR13587">
    <property type="entry name" value="INTEGRATOR COMPLEX SUBUNIT 3"/>
    <property type="match status" value="1"/>
</dbReference>
<dbReference type="EMBL" id="AMQN01005169">
    <property type="status" value="NOT_ANNOTATED_CDS"/>
    <property type="molecule type" value="Genomic_DNA"/>
</dbReference>
<dbReference type="EMBL" id="KB295285">
    <property type="protein sequence ID" value="ELU13363.1"/>
    <property type="molecule type" value="Genomic_DNA"/>
</dbReference>
<reference evidence="2 4" key="2">
    <citation type="journal article" date="2013" name="Nature">
        <title>Insights into bilaterian evolution from three spiralian genomes.</title>
        <authorList>
            <person name="Simakov O."/>
            <person name="Marletaz F."/>
            <person name="Cho S.J."/>
            <person name="Edsinger-Gonzales E."/>
            <person name="Havlak P."/>
            <person name="Hellsten U."/>
            <person name="Kuo D.H."/>
            <person name="Larsson T."/>
            <person name="Lv J."/>
            <person name="Arendt D."/>
            <person name="Savage R."/>
            <person name="Osoegawa K."/>
            <person name="de Jong P."/>
            <person name="Grimwood J."/>
            <person name="Chapman J.A."/>
            <person name="Shapiro H."/>
            <person name="Aerts A."/>
            <person name="Otillar R.P."/>
            <person name="Terry A.Y."/>
            <person name="Boore J.L."/>
            <person name="Grigoriev I.V."/>
            <person name="Lindberg D.R."/>
            <person name="Seaver E.C."/>
            <person name="Weisblat D.A."/>
            <person name="Putnam N.H."/>
            <person name="Rokhsar D.S."/>
        </authorList>
    </citation>
    <scope>NUCLEOTIDE SEQUENCE</scope>
    <source>
        <strain evidence="2 4">I ESC-2004</strain>
    </source>
</reference>
<reference evidence="4" key="1">
    <citation type="submission" date="2012-12" db="EMBL/GenBank/DDBJ databases">
        <authorList>
            <person name="Hellsten U."/>
            <person name="Grimwood J."/>
            <person name="Chapman J.A."/>
            <person name="Shapiro H."/>
            <person name="Aerts A."/>
            <person name="Otillar R.P."/>
            <person name="Terry A.Y."/>
            <person name="Boore J.L."/>
            <person name="Simakov O."/>
            <person name="Marletaz F."/>
            <person name="Cho S.-J."/>
            <person name="Edsinger-Gonzales E."/>
            <person name="Havlak P."/>
            <person name="Kuo D.-H."/>
            <person name="Larsson T."/>
            <person name="Lv J."/>
            <person name="Arendt D."/>
            <person name="Savage R."/>
            <person name="Osoegawa K."/>
            <person name="de Jong P."/>
            <person name="Lindberg D.R."/>
            <person name="Seaver E.C."/>
            <person name="Weisblat D.A."/>
            <person name="Putnam N.H."/>
            <person name="Grigoriev I.V."/>
            <person name="Rokhsar D.S."/>
        </authorList>
    </citation>
    <scope>NUCLEOTIDE SEQUENCE</scope>
    <source>
        <strain evidence="4">I ESC-2004</strain>
    </source>
</reference>
<keyword evidence="4" id="KW-1185">Reference proteome</keyword>
<dbReference type="EnsemblMetazoa" id="CapteT91018">
    <property type="protein sequence ID" value="CapteP91018"/>
    <property type="gene ID" value="CapteG91018"/>
</dbReference>
<dbReference type="AlphaFoldDB" id="R7V3E3"/>
<dbReference type="STRING" id="283909.R7V3E3"/>
<accession>R7V3E3</accession>
<gene>
    <name evidence="2" type="ORF">CAPTEDRAFT_91018</name>
</gene>
<evidence type="ECO:0000313" key="3">
    <source>
        <dbReference type="EnsemblMetazoa" id="CapteP91018"/>
    </source>
</evidence>
<dbReference type="PANTHER" id="PTHR13587:SF7">
    <property type="entry name" value="INTEGRATOR COMPLEX SUBUNIT 3"/>
    <property type="match status" value="1"/>
</dbReference>
<protein>
    <recommendedName>
        <fullName evidence="1">Integrator complex subunit 3 N-terminal domain-containing protein</fullName>
    </recommendedName>
</protein>